<dbReference type="EMBL" id="QSSV01000031">
    <property type="protein sequence ID" value="RGM09596.1"/>
    <property type="molecule type" value="Genomic_DNA"/>
</dbReference>
<protein>
    <submittedName>
        <fullName evidence="1">DUF1573 domain-containing protein</fullName>
    </submittedName>
</protein>
<dbReference type="InterPro" id="IPR011467">
    <property type="entry name" value="DUF1573"/>
</dbReference>
<evidence type="ECO:0000313" key="1">
    <source>
        <dbReference type="EMBL" id="RGM09596.1"/>
    </source>
</evidence>
<dbReference type="RefSeq" id="WP_117742553.1">
    <property type="nucleotide sequence ID" value="NZ_QSSV01000031.1"/>
</dbReference>
<dbReference type="InterPro" id="IPR013783">
    <property type="entry name" value="Ig-like_fold"/>
</dbReference>
<proteinExistence type="predicted"/>
<organism evidence="1 2">
    <name type="scientific">Bacteroides stercoris</name>
    <dbReference type="NCBI Taxonomy" id="46506"/>
    <lineage>
        <taxon>Bacteria</taxon>
        <taxon>Pseudomonadati</taxon>
        <taxon>Bacteroidota</taxon>
        <taxon>Bacteroidia</taxon>
        <taxon>Bacteroidales</taxon>
        <taxon>Bacteroidaceae</taxon>
        <taxon>Bacteroides</taxon>
    </lineage>
</organism>
<gene>
    <name evidence="1" type="ORF">DXC34_17070</name>
</gene>
<evidence type="ECO:0000313" key="2">
    <source>
        <dbReference type="Proteomes" id="UP000261223"/>
    </source>
</evidence>
<dbReference type="AlphaFoldDB" id="A0A3E4UJY5"/>
<dbReference type="Gene3D" id="2.60.40.10">
    <property type="entry name" value="Immunoglobulins"/>
    <property type="match status" value="1"/>
</dbReference>
<dbReference type="PROSITE" id="PS51257">
    <property type="entry name" value="PROKAR_LIPOPROTEIN"/>
    <property type="match status" value="1"/>
</dbReference>
<dbReference type="SUPFAM" id="SSF52833">
    <property type="entry name" value="Thioredoxin-like"/>
    <property type="match status" value="1"/>
</dbReference>
<dbReference type="Proteomes" id="UP000261223">
    <property type="component" value="Unassembled WGS sequence"/>
</dbReference>
<dbReference type="PANTHER" id="PTHR37833:SF1">
    <property type="entry name" value="SIGNAL PEPTIDE PROTEIN"/>
    <property type="match status" value="1"/>
</dbReference>
<name>A0A3E4UJY5_BACSE</name>
<dbReference type="PANTHER" id="PTHR37833">
    <property type="entry name" value="LIPOPROTEIN-RELATED"/>
    <property type="match status" value="1"/>
</dbReference>
<reference evidence="1 2" key="1">
    <citation type="submission" date="2018-08" db="EMBL/GenBank/DDBJ databases">
        <title>A genome reference for cultivated species of the human gut microbiota.</title>
        <authorList>
            <person name="Zou Y."/>
            <person name="Xue W."/>
            <person name="Luo G."/>
        </authorList>
    </citation>
    <scope>NUCLEOTIDE SEQUENCE [LARGE SCALE GENOMIC DNA]</scope>
    <source>
        <strain evidence="1 2">TF03-6</strain>
    </source>
</reference>
<dbReference type="Gene3D" id="3.40.30.10">
    <property type="entry name" value="Glutaredoxin"/>
    <property type="match status" value="1"/>
</dbReference>
<sequence>MKRFVFILFIFSLFSCKETKKENISHLVKEWNNKKIVYPDIMHFTVLGADTNFLFKSEYRIITYVDSAGCTSCKLKLEWWKKFISQLDTIGNLPVLFFLHPKNRKELNYILKRDNFNYPVCIDENDSLNKLNHFPSDLMFQTFLLDKDNRVLAIGNPIHNPKVKELYLKIIQGEKVEKDKGTEVINTKVTIDKTSISLGRFNWQKEQKATFTLKNTGNRPLAVQDVNTSCGCTSVSYSKEPVQPGGELKLEVTYTAEHPEHFNKTITVYCNMESSPLVLKIMGDAE</sequence>
<dbReference type="InterPro" id="IPR036249">
    <property type="entry name" value="Thioredoxin-like_sf"/>
</dbReference>
<dbReference type="Pfam" id="PF07610">
    <property type="entry name" value="DUF1573"/>
    <property type="match status" value="1"/>
</dbReference>
<comment type="caution">
    <text evidence="1">The sequence shown here is derived from an EMBL/GenBank/DDBJ whole genome shotgun (WGS) entry which is preliminary data.</text>
</comment>
<accession>A0A3E4UJY5</accession>